<dbReference type="InterPro" id="IPR050546">
    <property type="entry name" value="Glycosyl_Hydrlase_16"/>
</dbReference>
<evidence type="ECO:0000259" key="5">
    <source>
        <dbReference type="PROSITE" id="PS51762"/>
    </source>
</evidence>
<gene>
    <name evidence="6" type="ORF">SAMN05421823_105299</name>
</gene>
<reference evidence="6 7" key="1">
    <citation type="submission" date="2016-10" db="EMBL/GenBank/DDBJ databases">
        <authorList>
            <person name="de Groot N.N."/>
        </authorList>
    </citation>
    <scope>NUCLEOTIDE SEQUENCE [LARGE SCALE GENOMIC DNA]</scope>
    <source>
        <strain evidence="6 7">DSM 25186</strain>
    </source>
</reference>
<feature type="signal peptide" evidence="3">
    <location>
        <begin position="1"/>
        <end position="33"/>
    </location>
</feature>
<dbReference type="GO" id="GO:0030246">
    <property type="term" value="F:carbohydrate binding"/>
    <property type="evidence" value="ECO:0007669"/>
    <property type="project" value="InterPro"/>
</dbReference>
<comment type="similarity">
    <text evidence="1">Belongs to the glycosyl hydrolase 16 family.</text>
</comment>
<dbReference type="GO" id="GO:0004553">
    <property type="term" value="F:hydrolase activity, hydrolyzing O-glycosyl compounds"/>
    <property type="evidence" value="ECO:0007669"/>
    <property type="project" value="InterPro"/>
</dbReference>
<dbReference type="SMART" id="SM00606">
    <property type="entry name" value="CBD_IV"/>
    <property type="match status" value="1"/>
</dbReference>
<dbReference type="NCBIfam" id="TIGR04183">
    <property type="entry name" value="Por_Secre_tail"/>
    <property type="match status" value="1"/>
</dbReference>
<dbReference type="CDD" id="cd08023">
    <property type="entry name" value="GH16_laminarinase_like"/>
    <property type="match status" value="1"/>
</dbReference>
<dbReference type="InterPro" id="IPR006584">
    <property type="entry name" value="Cellulose-bd_IV"/>
</dbReference>
<feature type="domain" description="GH16" evidence="5">
    <location>
        <begin position="29"/>
        <end position="281"/>
    </location>
</feature>
<evidence type="ECO:0000256" key="2">
    <source>
        <dbReference type="ARBA" id="ARBA00022729"/>
    </source>
</evidence>
<sequence length="837" mass="90181">MPTFYRFVSRSFRFSLCCGGLCLLLGTVPPLAAQDYQLVWADEFDADTVDQTKWSFQLGDGTDVGLPAGWGNNELEYYRAENATVADGMLTITAKQESFEGYDYTSARLRTLGKGDWTFGRMEMRAKLPVGQGIWPAFWMLPSDSPYGGWAASGEIDIMEYTGDEPNRAFGTLHYGGPWPNNVYSGNDFFLTEGTFPEAFHVFAIEWEYGAIRWYVDDSLYATQTDWYSTAGPYPAPFDVDFHIVLNLAVGGNLPGNPDESTVFPQQYMIDYVRVYQKEQAAPTVMLTSPADSAMLEPGSAVTLTADVVSEGVVRSVQFFQGDGLLGEDAEAPYELTVEGIAAGCYELIATVTDDLGQTGADTLHVTVGAECVQAPYLMRPAPLPGRIEAENFDLGGEGTGYHESDETNLTGVYRTGEGVEVDAVQDGGAGYAVAGIQAGEWLSYTVEVAEAGEYDLQLRVAAADSGAVAIAFGEATPMDTLRFAGTGGNNQWKTVGVNRLMLEAGVQTLWLTMLQSDFRINYVAVTASIPPGTPVVFDDMEHGAPEANGWIAFNGAVGGGGIGPNNADLPPMNGGSYSLQTGWGSGGTPGYVGGFGRNHPVDLSGLTYFHLWINPDSLDGAEREQTYTLEINLQDDDDGDNAIPSPNNGADDEFQYNLTVGPEGSGAEVITGQGWQWVSIPLSEFVDDNSFLTGGNGVLDAISTGNGGNGQLVYVIVTVISTSGADATFRTDYWLFDDQDVTDVSDLARTHASLQAYPNPVTREATLHFALPQRSPVSLHILNALGQVVDVLLDEASVPAGPQQKTWRPVDLPNGVYFGRLQTPQGTYVQKLLLQR</sequence>
<accession>A0A1G9JF91</accession>
<evidence type="ECO:0000259" key="4">
    <source>
        <dbReference type="PROSITE" id="PS51175"/>
    </source>
</evidence>
<protein>
    <submittedName>
        <fullName evidence="6">Por secretion system C-terminal sorting domain-containing protein</fullName>
    </submittedName>
</protein>
<feature type="domain" description="CBM6" evidence="4">
    <location>
        <begin position="386"/>
        <end position="527"/>
    </location>
</feature>
<proteinExistence type="inferred from homology"/>
<dbReference type="RefSeq" id="WP_143017312.1">
    <property type="nucleotide sequence ID" value="NZ_FNFO01000005.1"/>
</dbReference>
<dbReference type="PROSITE" id="PS51762">
    <property type="entry name" value="GH16_2"/>
    <property type="match status" value="1"/>
</dbReference>
<dbReference type="GO" id="GO:0005975">
    <property type="term" value="P:carbohydrate metabolic process"/>
    <property type="evidence" value="ECO:0007669"/>
    <property type="project" value="InterPro"/>
</dbReference>
<organism evidence="6 7">
    <name type="scientific">Catalinimonas alkaloidigena</name>
    <dbReference type="NCBI Taxonomy" id="1075417"/>
    <lineage>
        <taxon>Bacteria</taxon>
        <taxon>Pseudomonadati</taxon>
        <taxon>Bacteroidota</taxon>
        <taxon>Cytophagia</taxon>
        <taxon>Cytophagales</taxon>
        <taxon>Catalimonadaceae</taxon>
        <taxon>Catalinimonas</taxon>
    </lineage>
</organism>
<dbReference type="InterPro" id="IPR013320">
    <property type="entry name" value="ConA-like_dom_sf"/>
</dbReference>
<dbReference type="Gene3D" id="2.60.40.10">
    <property type="entry name" value="Immunoglobulins"/>
    <property type="match status" value="1"/>
</dbReference>
<name>A0A1G9JF91_9BACT</name>
<dbReference type="InterPro" id="IPR026444">
    <property type="entry name" value="Secre_tail"/>
</dbReference>
<dbReference type="CDD" id="cd04080">
    <property type="entry name" value="CBM6_cellulase-like"/>
    <property type="match status" value="1"/>
</dbReference>
<feature type="chain" id="PRO_5011632615" evidence="3">
    <location>
        <begin position="34"/>
        <end position="837"/>
    </location>
</feature>
<dbReference type="Pfam" id="PF18962">
    <property type="entry name" value="Por_Secre_tail"/>
    <property type="match status" value="1"/>
</dbReference>
<keyword evidence="2 3" id="KW-0732">Signal</keyword>
<evidence type="ECO:0000256" key="1">
    <source>
        <dbReference type="ARBA" id="ARBA00006865"/>
    </source>
</evidence>
<dbReference type="SUPFAM" id="SSF49785">
    <property type="entry name" value="Galactose-binding domain-like"/>
    <property type="match status" value="1"/>
</dbReference>
<evidence type="ECO:0000313" key="6">
    <source>
        <dbReference type="EMBL" id="SDL36230.1"/>
    </source>
</evidence>
<dbReference type="Pfam" id="PF00722">
    <property type="entry name" value="Glyco_hydro_16"/>
    <property type="match status" value="1"/>
</dbReference>
<dbReference type="STRING" id="1075417.SAMN05421823_105299"/>
<dbReference type="InterPro" id="IPR005084">
    <property type="entry name" value="CBM6"/>
</dbReference>
<dbReference type="Gene3D" id="2.60.120.260">
    <property type="entry name" value="Galactose-binding domain-like"/>
    <property type="match status" value="1"/>
</dbReference>
<evidence type="ECO:0000313" key="7">
    <source>
        <dbReference type="Proteomes" id="UP000198510"/>
    </source>
</evidence>
<dbReference type="Proteomes" id="UP000198510">
    <property type="component" value="Unassembled WGS sequence"/>
</dbReference>
<dbReference type="PANTHER" id="PTHR10963:SF55">
    <property type="entry name" value="GLYCOSIDE HYDROLASE FAMILY 16 PROTEIN"/>
    <property type="match status" value="1"/>
</dbReference>
<keyword evidence="7" id="KW-1185">Reference proteome</keyword>
<dbReference type="InterPro" id="IPR008979">
    <property type="entry name" value="Galactose-bd-like_sf"/>
</dbReference>
<dbReference type="PANTHER" id="PTHR10963">
    <property type="entry name" value="GLYCOSYL HYDROLASE-RELATED"/>
    <property type="match status" value="1"/>
</dbReference>
<dbReference type="InterPro" id="IPR013783">
    <property type="entry name" value="Ig-like_fold"/>
</dbReference>
<dbReference type="SUPFAM" id="SSF49899">
    <property type="entry name" value="Concanavalin A-like lectins/glucanases"/>
    <property type="match status" value="1"/>
</dbReference>
<dbReference type="Pfam" id="PF03422">
    <property type="entry name" value="CBM_6"/>
    <property type="match status" value="1"/>
</dbReference>
<dbReference type="Pfam" id="PF17957">
    <property type="entry name" value="Big_7"/>
    <property type="match status" value="1"/>
</dbReference>
<dbReference type="InterPro" id="IPR000757">
    <property type="entry name" value="Beta-glucanase-like"/>
</dbReference>
<dbReference type="Gene3D" id="2.60.120.200">
    <property type="match status" value="1"/>
</dbReference>
<dbReference type="Gene3D" id="2.60.120.430">
    <property type="entry name" value="Galactose-binding lectin"/>
    <property type="match status" value="1"/>
</dbReference>
<dbReference type="PROSITE" id="PS51175">
    <property type="entry name" value="CBM6"/>
    <property type="match status" value="1"/>
</dbReference>
<dbReference type="EMBL" id="FNFO01000005">
    <property type="protein sequence ID" value="SDL36230.1"/>
    <property type="molecule type" value="Genomic_DNA"/>
</dbReference>
<dbReference type="OrthoDB" id="9776255at2"/>
<dbReference type="AlphaFoldDB" id="A0A1G9JF91"/>
<evidence type="ECO:0000256" key="3">
    <source>
        <dbReference type="SAM" id="SignalP"/>
    </source>
</evidence>